<dbReference type="GO" id="GO:0005886">
    <property type="term" value="C:plasma membrane"/>
    <property type="evidence" value="ECO:0007669"/>
    <property type="project" value="UniProtKB-SubCell"/>
</dbReference>
<feature type="transmembrane region" description="Helical" evidence="5">
    <location>
        <begin position="228"/>
        <end position="249"/>
    </location>
</feature>
<keyword evidence="2 5" id="KW-0812">Transmembrane</keyword>
<reference evidence="6 7" key="1">
    <citation type="submission" date="2020-05" db="EMBL/GenBank/DDBJ databases">
        <title>MicrobeNet Type strains.</title>
        <authorList>
            <person name="Nicholson A.C."/>
        </authorList>
    </citation>
    <scope>NUCLEOTIDE SEQUENCE [LARGE SCALE GENOMIC DNA]</scope>
    <source>
        <strain evidence="6 7">CCUG 46604</strain>
    </source>
</reference>
<keyword evidence="3 5" id="KW-1133">Transmembrane helix</keyword>
<dbReference type="EMBL" id="JABEMC010000002">
    <property type="protein sequence ID" value="NNG78831.1"/>
    <property type="molecule type" value="Genomic_DNA"/>
</dbReference>
<keyword evidence="5" id="KW-1003">Cell membrane</keyword>
<protein>
    <recommendedName>
        <fullName evidence="5">Probable membrane transporter protein</fullName>
    </recommendedName>
</protein>
<keyword evidence="4 5" id="KW-0472">Membrane</keyword>
<evidence type="ECO:0000256" key="3">
    <source>
        <dbReference type="ARBA" id="ARBA00022989"/>
    </source>
</evidence>
<accession>A0A849ARQ4</accession>
<comment type="caution">
    <text evidence="6">The sequence shown here is derived from an EMBL/GenBank/DDBJ whole genome shotgun (WGS) entry which is preliminary data.</text>
</comment>
<dbReference type="Proteomes" id="UP000549517">
    <property type="component" value="Unassembled WGS sequence"/>
</dbReference>
<proteinExistence type="inferred from homology"/>
<evidence type="ECO:0000256" key="4">
    <source>
        <dbReference type="ARBA" id="ARBA00023136"/>
    </source>
</evidence>
<feature type="transmembrane region" description="Helical" evidence="5">
    <location>
        <begin position="196"/>
        <end position="216"/>
    </location>
</feature>
<feature type="transmembrane region" description="Helical" evidence="5">
    <location>
        <begin position="126"/>
        <end position="153"/>
    </location>
</feature>
<evidence type="ECO:0000313" key="7">
    <source>
        <dbReference type="Proteomes" id="UP000549517"/>
    </source>
</evidence>
<feature type="transmembrane region" description="Helical" evidence="5">
    <location>
        <begin position="96"/>
        <end position="114"/>
    </location>
</feature>
<dbReference type="RefSeq" id="WP_170273862.1">
    <property type="nucleotide sequence ID" value="NZ_BAAAKH010000007.1"/>
</dbReference>
<name>A0A849ARQ4_9MICO</name>
<evidence type="ECO:0000256" key="5">
    <source>
        <dbReference type="RuleBase" id="RU363041"/>
    </source>
</evidence>
<evidence type="ECO:0000256" key="1">
    <source>
        <dbReference type="ARBA" id="ARBA00004141"/>
    </source>
</evidence>
<organism evidence="6 7">
    <name type="scientific">Brevibacterium luteolum</name>
    <dbReference type="NCBI Taxonomy" id="199591"/>
    <lineage>
        <taxon>Bacteria</taxon>
        <taxon>Bacillati</taxon>
        <taxon>Actinomycetota</taxon>
        <taxon>Actinomycetes</taxon>
        <taxon>Micrococcales</taxon>
        <taxon>Brevibacteriaceae</taxon>
        <taxon>Brevibacterium</taxon>
    </lineage>
</organism>
<comment type="similarity">
    <text evidence="5">Belongs to the 4-toluene sulfonate uptake permease (TSUP) (TC 2.A.102) family.</text>
</comment>
<gene>
    <name evidence="6" type="ORF">HLA91_05490</name>
</gene>
<feature type="transmembrane region" description="Helical" evidence="5">
    <location>
        <begin position="71"/>
        <end position="90"/>
    </location>
</feature>
<dbReference type="Pfam" id="PF01925">
    <property type="entry name" value="TauE"/>
    <property type="match status" value="1"/>
</dbReference>
<dbReference type="AlphaFoldDB" id="A0A849ARQ4"/>
<sequence>MTLGIVAATLAAVFLGATLQRLSGTGVGLVVAPVLALLMGPALGVFMANATTMLSGTIIMLAVLKDVDWRRYLIFLPAGILGAIPAALLVRELSAAWLNIVIGLVVLAALALTFGTPRVPHIRSGWLAAAGGAAGAFLNTSAGVAAPGMVIYAKFARWPQRSFAATMQPTFATFGALSVGSKLAVGAMAISQLPPWWIFPVIFAAVGLGIIAGGRLARLVTAEAARRLAISLAGAGAAVALVRGLVMLAG</sequence>
<evidence type="ECO:0000313" key="6">
    <source>
        <dbReference type="EMBL" id="NNG78831.1"/>
    </source>
</evidence>
<evidence type="ECO:0000256" key="2">
    <source>
        <dbReference type="ARBA" id="ARBA00022692"/>
    </source>
</evidence>
<dbReference type="InterPro" id="IPR002781">
    <property type="entry name" value="TM_pro_TauE-like"/>
</dbReference>
<comment type="subcellular location">
    <subcellularLocation>
        <location evidence="5">Cell membrane</location>
        <topology evidence="5">Multi-pass membrane protein</topology>
    </subcellularLocation>
    <subcellularLocation>
        <location evidence="1">Membrane</location>
        <topology evidence="1">Multi-pass membrane protein</topology>
    </subcellularLocation>
</comment>